<keyword evidence="7" id="KW-1133">Transmembrane helix</keyword>
<keyword evidence="14" id="KW-1185">Reference proteome</keyword>
<name>A0A6A6IBE7_9PLEO</name>
<keyword evidence="4" id="KW-0349">Heme</keyword>
<protein>
    <recommendedName>
        <fullName evidence="15">Cytochrome P450</fullName>
    </recommendedName>
</protein>
<evidence type="ECO:0000256" key="10">
    <source>
        <dbReference type="ARBA" id="ARBA00023033"/>
    </source>
</evidence>
<dbReference type="GO" id="GO:0020037">
    <property type="term" value="F:heme binding"/>
    <property type="evidence" value="ECO:0007669"/>
    <property type="project" value="InterPro"/>
</dbReference>
<dbReference type="PANTHER" id="PTHR46206:SF5">
    <property type="entry name" value="P450, PUTATIVE (EUROFUNG)-RELATED"/>
    <property type="match status" value="1"/>
</dbReference>
<dbReference type="GO" id="GO:0016705">
    <property type="term" value="F:oxidoreductase activity, acting on paired donors, with incorporation or reduction of molecular oxygen"/>
    <property type="evidence" value="ECO:0007669"/>
    <property type="project" value="InterPro"/>
</dbReference>
<dbReference type="OrthoDB" id="1844152at2759"/>
<evidence type="ECO:0000256" key="7">
    <source>
        <dbReference type="ARBA" id="ARBA00022989"/>
    </source>
</evidence>
<evidence type="ECO:0000256" key="11">
    <source>
        <dbReference type="ARBA" id="ARBA00023136"/>
    </source>
</evidence>
<dbReference type="AlphaFoldDB" id="A0A6A6IBE7"/>
<dbReference type="GO" id="GO:0005506">
    <property type="term" value="F:iron ion binding"/>
    <property type="evidence" value="ECO:0007669"/>
    <property type="project" value="InterPro"/>
</dbReference>
<proteinExistence type="inferred from homology"/>
<evidence type="ECO:0000256" key="9">
    <source>
        <dbReference type="ARBA" id="ARBA00023004"/>
    </source>
</evidence>
<dbReference type="InterPro" id="IPR036396">
    <property type="entry name" value="Cyt_P450_sf"/>
</dbReference>
<comment type="subcellular location">
    <subcellularLocation>
        <location evidence="2">Membrane</location>
    </subcellularLocation>
</comment>
<evidence type="ECO:0000256" key="5">
    <source>
        <dbReference type="ARBA" id="ARBA00022692"/>
    </source>
</evidence>
<keyword evidence="11" id="KW-0472">Membrane</keyword>
<reference evidence="13" key="1">
    <citation type="journal article" date="2020" name="Stud. Mycol.">
        <title>101 Dothideomycetes genomes: a test case for predicting lifestyles and emergence of pathogens.</title>
        <authorList>
            <person name="Haridas S."/>
            <person name="Albert R."/>
            <person name="Binder M."/>
            <person name="Bloem J."/>
            <person name="Labutti K."/>
            <person name="Salamov A."/>
            <person name="Andreopoulos B."/>
            <person name="Baker S."/>
            <person name="Barry K."/>
            <person name="Bills G."/>
            <person name="Bluhm B."/>
            <person name="Cannon C."/>
            <person name="Castanera R."/>
            <person name="Culley D."/>
            <person name="Daum C."/>
            <person name="Ezra D."/>
            <person name="Gonzalez J."/>
            <person name="Henrissat B."/>
            <person name="Kuo A."/>
            <person name="Liang C."/>
            <person name="Lipzen A."/>
            <person name="Lutzoni F."/>
            <person name="Magnuson J."/>
            <person name="Mondo S."/>
            <person name="Nolan M."/>
            <person name="Ohm R."/>
            <person name="Pangilinan J."/>
            <person name="Park H.-J."/>
            <person name="Ramirez L."/>
            <person name="Alfaro M."/>
            <person name="Sun H."/>
            <person name="Tritt A."/>
            <person name="Yoshinaga Y."/>
            <person name="Zwiers L.-H."/>
            <person name="Turgeon B."/>
            <person name="Goodwin S."/>
            <person name="Spatafora J."/>
            <person name="Crous P."/>
            <person name="Grigoriev I."/>
        </authorList>
    </citation>
    <scope>NUCLEOTIDE SEQUENCE</scope>
    <source>
        <strain evidence="13">CBS 122368</strain>
    </source>
</reference>
<comment type="cofactor">
    <cofactor evidence="1">
        <name>heme</name>
        <dbReference type="ChEBI" id="CHEBI:30413"/>
    </cofactor>
</comment>
<evidence type="ECO:0000313" key="14">
    <source>
        <dbReference type="Proteomes" id="UP000800094"/>
    </source>
</evidence>
<dbReference type="GeneID" id="54586955"/>
<comment type="similarity">
    <text evidence="3">Belongs to the cytochrome P450 family.</text>
</comment>
<dbReference type="Proteomes" id="UP000800094">
    <property type="component" value="Unassembled WGS sequence"/>
</dbReference>
<sequence>MFPTVQRAVTRINSALFFGEDVAFDEAFTTHGLNFISQVALVPEAVRLVPSFLRPLVTKLIKGRNADQKFVFSIMTQMIEQRLAYNTSTPESSRRNPQTFTEGYIDHHPSDHTTANILNSINTTWVTSSLAIPILTCHLLQDLYTHAAHLPALT</sequence>
<evidence type="ECO:0000256" key="1">
    <source>
        <dbReference type="ARBA" id="ARBA00001971"/>
    </source>
</evidence>
<feature type="region of interest" description="Disordered" evidence="12">
    <location>
        <begin position="86"/>
        <end position="106"/>
    </location>
</feature>
<evidence type="ECO:0000256" key="3">
    <source>
        <dbReference type="ARBA" id="ARBA00010617"/>
    </source>
</evidence>
<evidence type="ECO:0000256" key="8">
    <source>
        <dbReference type="ARBA" id="ARBA00023002"/>
    </source>
</evidence>
<dbReference type="GO" id="GO:0016020">
    <property type="term" value="C:membrane"/>
    <property type="evidence" value="ECO:0007669"/>
    <property type="project" value="UniProtKB-SubCell"/>
</dbReference>
<dbReference type="SUPFAM" id="SSF48264">
    <property type="entry name" value="Cytochrome P450"/>
    <property type="match status" value="1"/>
</dbReference>
<organism evidence="13 14">
    <name type="scientific">Trematosphaeria pertusa</name>
    <dbReference type="NCBI Taxonomy" id="390896"/>
    <lineage>
        <taxon>Eukaryota</taxon>
        <taxon>Fungi</taxon>
        <taxon>Dikarya</taxon>
        <taxon>Ascomycota</taxon>
        <taxon>Pezizomycotina</taxon>
        <taxon>Dothideomycetes</taxon>
        <taxon>Pleosporomycetidae</taxon>
        <taxon>Pleosporales</taxon>
        <taxon>Massarineae</taxon>
        <taxon>Trematosphaeriaceae</taxon>
        <taxon>Trematosphaeria</taxon>
    </lineage>
</organism>
<feature type="compositionally biased region" description="Polar residues" evidence="12">
    <location>
        <begin position="86"/>
        <end position="101"/>
    </location>
</feature>
<dbReference type="GO" id="GO:0004497">
    <property type="term" value="F:monooxygenase activity"/>
    <property type="evidence" value="ECO:0007669"/>
    <property type="project" value="UniProtKB-KW"/>
</dbReference>
<keyword evidence="10" id="KW-0503">Monooxygenase</keyword>
<evidence type="ECO:0000256" key="12">
    <source>
        <dbReference type="SAM" id="MobiDB-lite"/>
    </source>
</evidence>
<evidence type="ECO:0008006" key="15">
    <source>
        <dbReference type="Google" id="ProtNLM"/>
    </source>
</evidence>
<dbReference type="RefSeq" id="XP_033681817.1">
    <property type="nucleotide sequence ID" value="XM_033833625.1"/>
</dbReference>
<gene>
    <name evidence="13" type="ORF">BU26DRAFT_567154</name>
</gene>
<evidence type="ECO:0000256" key="2">
    <source>
        <dbReference type="ARBA" id="ARBA00004370"/>
    </source>
</evidence>
<keyword evidence="5" id="KW-0812">Transmembrane</keyword>
<evidence type="ECO:0000256" key="6">
    <source>
        <dbReference type="ARBA" id="ARBA00022723"/>
    </source>
</evidence>
<keyword evidence="9" id="KW-0408">Iron</keyword>
<keyword evidence="8" id="KW-0560">Oxidoreductase</keyword>
<keyword evidence="6" id="KW-0479">Metal-binding</keyword>
<evidence type="ECO:0000313" key="13">
    <source>
        <dbReference type="EMBL" id="KAF2246813.1"/>
    </source>
</evidence>
<dbReference type="PANTHER" id="PTHR46206">
    <property type="entry name" value="CYTOCHROME P450"/>
    <property type="match status" value="1"/>
</dbReference>
<dbReference type="EMBL" id="ML987198">
    <property type="protein sequence ID" value="KAF2246813.1"/>
    <property type="molecule type" value="Genomic_DNA"/>
</dbReference>
<evidence type="ECO:0000256" key="4">
    <source>
        <dbReference type="ARBA" id="ARBA00022617"/>
    </source>
</evidence>
<accession>A0A6A6IBE7</accession>